<protein>
    <submittedName>
        <fullName evidence="1">Uncharacterized protein</fullName>
    </submittedName>
</protein>
<name>A0ACB8ZFA4_ARCLA</name>
<dbReference type="EMBL" id="CM042056">
    <property type="protein sequence ID" value="KAI3696644.1"/>
    <property type="molecule type" value="Genomic_DNA"/>
</dbReference>
<evidence type="ECO:0000313" key="2">
    <source>
        <dbReference type="Proteomes" id="UP001055879"/>
    </source>
</evidence>
<reference evidence="2" key="1">
    <citation type="journal article" date="2022" name="Mol. Ecol. Resour.">
        <title>The genomes of chicory, endive, great burdock and yacon provide insights into Asteraceae palaeo-polyploidization history and plant inulin production.</title>
        <authorList>
            <person name="Fan W."/>
            <person name="Wang S."/>
            <person name="Wang H."/>
            <person name="Wang A."/>
            <person name="Jiang F."/>
            <person name="Liu H."/>
            <person name="Zhao H."/>
            <person name="Xu D."/>
            <person name="Zhang Y."/>
        </authorList>
    </citation>
    <scope>NUCLEOTIDE SEQUENCE [LARGE SCALE GENOMIC DNA]</scope>
    <source>
        <strain evidence="2">cv. Niubang</strain>
    </source>
</reference>
<proteinExistence type="predicted"/>
<keyword evidence="2" id="KW-1185">Reference proteome</keyword>
<accession>A0ACB8ZFA4</accession>
<dbReference type="Proteomes" id="UP001055879">
    <property type="component" value="Linkage Group LG10"/>
</dbReference>
<comment type="caution">
    <text evidence="1">The sequence shown here is derived from an EMBL/GenBank/DDBJ whole genome shotgun (WGS) entry which is preliminary data.</text>
</comment>
<organism evidence="1 2">
    <name type="scientific">Arctium lappa</name>
    <name type="common">Greater burdock</name>
    <name type="synonym">Lappa major</name>
    <dbReference type="NCBI Taxonomy" id="4217"/>
    <lineage>
        <taxon>Eukaryota</taxon>
        <taxon>Viridiplantae</taxon>
        <taxon>Streptophyta</taxon>
        <taxon>Embryophyta</taxon>
        <taxon>Tracheophyta</taxon>
        <taxon>Spermatophyta</taxon>
        <taxon>Magnoliopsida</taxon>
        <taxon>eudicotyledons</taxon>
        <taxon>Gunneridae</taxon>
        <taxon>Pentapetalae</taxon>
        <taxon>asterids</taxon>
        <taxon>campanulids</taxon>
        <taxon>Asterales</taxon>
        <taxon>Asteraceae</taxon>
        <taxon>Carduoideae</taxon>
        <taxon>Cardueae</taxon>
        <taxon>Arctiinae</taxon>
        <taxon>Arctium</taxon>
    </lineage>
</organism>
<gene>
    <name evidence="1" type="ORF">L6452_29086</name>
</gene>
<reference evidence="1 2" key="2">
    <citation type="journal article" date="2022" name="Mol. Ecol. Resour.">
        <title>The genomes of chicory, endive, great burdock and yacon provide insights into Asteraceae paleo-polyploidization history and plant inulin production.</title>
        <authorList>
            <person name="Fan W."/>
            <person name="Wang S."/>
            <person name="Wang H."/>
            <person name="Wang A."/>
            <person name="Jiang F."/>
            <person name="Liu H."/>
            <person name="Zhao H."/>
            <person name="Xu D."/>
            <person name="Zhang Y."/>
        </authorList>
    </citation>
    <scope>NUCLEOTIDE SEQUENCE [LARGE SCALE GENOMIC DNA]</scope>
    <source>
        <strain evidence="2">cv. Niubang</strain>
    </source>
</reference>
<sequence>MHARWVSYLQKFPFVIKHKSGVLNRVADALSRRATLMITLAQEIVGFEVLKEKYEEDGDFKEIWFKCKTGTPMDDYYIQDGYLFKGNQLCIPNSSLREKLIRDLHGGGLGGHLGRDKTIASVLERYHWPHLKRDVGAIVRKCYIYQVAKGQSQNTGLYLPLPVPDDIWQDLSMDFVLGVPLRLHGVPTTINSDRDHFWITLWRLFGTALNKSSTAHPQSDGQTEVTNRTLGNMLRSICGDKPKQWDLALPQIEFAYNSATHTTTGRSPFSLVYISTPKHVVDLVKLPRLPGASIATENMAKDVQAVKEEVKARLELTGTKNKAAADAHRRRKTFNVGDEVMVFLRKERFPVGTYNKLQPRKYGSFKISRKINDNAYVVTLPDSLHISNTFNVADIYAYYDDNKFLPNENSRSSSSEVEDTDVEWLATRFEEQWSMAEQKYVPPPPPLPPSASQSQQLNLPNRDLLNASIKGNWKVAERILKSNKNLVRYSITENCETALHVAASAESTDFMVELLKMMNKEDLLLQTITGDTALCLAAAAGNIEMARILVDKNEELLTISGSEGLLPLSVAALYGNHDVVIYLYKKSKNMEGPEWKISNKQWLLTKCVHSNLFDIALKIIEEHGELGQSENILRLLAKKPSAFNESKSKSLTSASEAMQLLKTIWTNIVERPKAEVDKILKGPGSLINGKLTYSSPILFVATKMGNTEFVVELIREYPGLIWKKNDNNQSIFHIAVSHRQESIYSLLHEIGSMKDLITRLRDPEQNNMLHLVGKNEVKNQSKEKNQSENVAGAAFQMQRELLWFKEVESMVPSQFREEKNRDGLTPLELFTETHKGLVFNGEKWMKDTASQCMLVATLIATVVFAIVFAFPGGYNQDTGFPIFLRKGTFIVFVVFDAISLISSSTSILVFLSIFTSNCDQQDFLQSLPIKLLTGLVMLFLSIVTMMIDKEVEQMWSGSKNPGLLDRFTLAIPFCFDYIKWDVIYNAQFPLLGPDIVFGPEDEKFRPYNDLKPKNSLSDWNCKDPTRLLSLILELRSLYMAYQKKRVGEVDDERLKFEINTIYSRECVGSLEKSLRESF</sequence>
<evidence type="ECO:0000313" key="1">
    <source>
        <dbReference type="EMBL" id="KAI3696644.1"/>
    </source>
</evidence>